<feature type="compositionally biased region" description="Polar residues" evidence="1">
    <location>
        <begin position="197"/>
        <end position="214"/>
    </location>
</feature>
<feature type="non-terminal residue" evidence="2">
    <location>
        <position position="260"/>
    </location>
</feature>
<accession>A0ABR2ZAY6</accession>
<organism evidence="2 3">
    <name type="scientific">Marasmius tenuissimus</name>
    <dbReference type="NCBI Taxonomy" id="585030"/>
    <lineage>
        <taxon>Eukaryota</taxon>
        <taxon>Fungi</taxon>
        <taxon>Dikarya</taxon>
        <taxon>Basidiomycota</taxon>
        <taxon>Agaricomycotina</taxon>
        <taxon>Agaricomycetes</taxon>
        <taxon>Agaricomycetidae</taxon>
        <taxon>Agaricales</taxon>
        <taxon>Marasmiineae</taxon>
        <taxon>Marasmiaceae</taxon>
        <taxon>Marasmius</taxon>
    </lineage>
</organism>
<evidence type="ECO:0000313" key="2">
    <source>
        <dbReference type="EMBL" id="KAL0058721.1"/>
    </source>
</evidence>
<evidence type="ECO:0000256" key="1">
    <source>
        <dbReference type="SAM" id="MobiDB-lite"/>
    </source>
</evidence>
<dbReference type="EMBL" id="JBBXMP010000282">
    <property type="protein sequence ID" value="KAL0058721.1"/>
    <property type="molecule type" value="Genomic_DNA"/>
</dbReference>
<proteinExistence type="predicted"/>
<reference evidence="2 3" key="1">
    <citation type="submission" date="2024-05" db="EMBL/GenBank/DDBJ databases">
        <title>A draft genome resource for the thread blight pathogen Marasmius tenuissimus strain MS-2.</title>
        <authorList>
            <person name="Yulfo-Soto G.E."/>
            <person name="Baruah I.K."/>
            <person name="Amoako-Attah I."/>
            <person name="Bukari Y."/>
            <person name="Meinhardt L.W."/>
            <person name="Bailey B.A."/>
            <person name="Cohen S.P."/>
        </authorList>
    </citation>
    <scope>NUCLEOTIDE SEQUENCE [LARGE SCALE GENOMIC DNA]</scope>
    <source>
        <strain evidence="2 3">MS-2</strain>
    </source>
</reference>
<name>A0ABR2ZAY6_9AGAR</name>
<protein>
    <submittedName>
        <fullName evidence="2">Uncharacterized protein</fullName>
    </submittedName>
</protein>
<sequence>MPEDTWNIYTPTVDNVVPLPLRQLVVVQQTLQVPEVPTTGDNTSTDVPVHQNYGEYTDMPNPLLPSDLASAPPTYAQDPEGAQRMLHLPFVTVEDTPASAPFYQRLPYPADVAVDSALSNVTGSSGTFIQARPFHDVHDTATDCYKPDAPANFGHGSHGYIRSSSQSLLPDTHSEADDNEGVPSQTGQAVVDDLPATSGSSHITLSSDNTSSGYRQLVGSPAITQASRARRRGEARQARLYFCEVPGCTSQGFTAKHNLR</sequence>
<gene>
    <name evidence="2" type="ORF">AAF712_014604</name>
</gene>
<comment type="caution">
    <text evidence="2">The sequence shown here is derived from an EMBL/GenBank/DDBJ whole genome shotgun (WGS) entry which is preliminary data.</text>
</comment>
<dbReference type="Proteomes" id="UP001437256">
    <property type="component" value="Unassembled WGS sequence"/>
</dbReference>
<keyword evidence="3" id="KW-1185">Reference proteome</keyword>
<evidence type="ECO:0000313" key="3">
    <source>
        <dbReference type="Proteomes" id="UP001437256"/>
    </source>
</evidence>
<feature type="region of interest" description="Disordered" evidence="1">
    <location>
        <begin position="155"/>
        <end position="215"/>
    </location>
</feature>